<evidence type="ECO:0000313" key="2">
    <source>
        <dbReference type="Proteomes" id="UP001353858"/>
    </source>
</evidence>
<accession>A0AAN7P1N4</accession>
<reference evidence="2" key="1">
    <citation type="submission" date="2023-01" db="EMBL/GenBank/DDBJ databases">
        <title>Key to firefly adult light organ development and bioluminescence: homeobox transcription factors regulate luciferase expression and transportation to peroxisome.</title>
        <authorList>
            <person name="Fu X."/>
        </authorList>
    </citation>
    <scope>NUCLEOTIDE SEQUENCE [LARGE SCALE GENOMIC DNA]</scope>
</reference>
<comment type="caution">
    <text evidence="1">The sequence shown here is derived from an EMBL/GenBank/DDBJ whole genome shotgun (WGS) entry which is preliminary data.</text>
</comment>
<sequence length="123" mass="14528">MSTTSPEQIIQFNDFYLEEILAETNSENFDTLKEKILEIIRKKMEIQLGENEIDFISRLGERKENRNRPVKTGYTAILKKWEIMRNTKKLAGTQIGLNDDLDKQTREEKKQLISHMKNARKKV</sequence>
<name>A0AAN7P1N4_9COLE</name>
<organism evidence="1 2">
    <name type="scientific">Aquatica leii</name>
    <dbReference type="NCBI Taxonomy" id="1421715"/>
    <lineage>
        <taxon>Eukaryota</taxon>
        <taxon>Metazoa</taxon>
        <taxon>Ecdysozoa</taxon>
        <taxon>Arthropoda</taxon>
        <taxon>Hexapoda</taxon>
        <taxon>Insecta</taxon>
        <taxon>Pterygota</taxon>
        <taxon>Neoptera</taxon>
        <taxon>Endopterygota</taxon>
        <taxon>Coleoptera</taxon>
        <taxon>Polyphaga</taxon>
        <taxon>Elateriformia</taxon>
        <taxon>Elateroidea</taxon>
        <taxon>Lampyridae</taxon>
        <taxon>Luciolinae</taxon>
        <taxon>Aquatica</taxon>
    </lineage>
</organism>
<dbReference type="EMBL" id="JARPUR010000005">
    <property type="protein sequence ID" value="KAK4875124.1"/>
    <property type="molecule type" value="Genomic_DNA"/>
</dbReference>
<evidence type="ECO:0000313" key="1">
    <source>
        <dbReference type="EMBL" id="KAK4875124.1"/>
    </source>
</evidence>
<protein>
    <submittedName>
        <fullName evidence="1">Uncharacterized protein</fullName>
    </submittedName>
</protein>
<dbReference type="AlphaFoldDB" id="A0AAN7P1N4"/>
<gene>
    <name evidence="1" type="ORF">RN001_011546</name>
</gene>
<proteinExistence type="predicted"/>
<dbReference type="Proteomes" id="UP001353858">
    <property type="component" value="Unassembled WGS sequence"/>
</dbReference>
<keyword evidence="2" id="KW-1185">Reference proteome</keyword>